<accession>A0A6A6JVA1</accession>
<dbReference type="AlphaFoldDB" id="A0A6A6JVA1"/>
<protein>
    <recommendedName>
        <fullName evidence="1">C2H2-type domain-containing protein</fullName>
    </recommendedName>
</protein>
<dbReference type="RefSeq" id="XP_033656508.1">
    <property type="nucleotide sequence ID" value="XM_033793893.1"/>
</dbReference>
<evidence type="ECO:0000313" key="3">
    <source>
        <dbReference type="Proteomes" id="UP000800097"/>
    </source>
</evidence>
<feature type="domain" description="C2H2-type" evidence="1">
    <location>
        <begin position="249"/>
        <end position="271"/>
    </location>
</feature>
<gene>
    <name evidence="2" type="ORF">EI97DRAFT_224475</name>
</gene>
<reference evidence="2" key="1">
    <citation type="journal article" date="2020" name="Stud. Mycol.">
        <title>101 Dothideomycetes genomes: a test case for predicting lifestyles and emergence of pathogens.</title>
        <authorList>
            <person name="Haridas S."/>
            <person name="Albert R."/>
            <person name="Binder M."/>
            <person name="Bloem J."/>
            <person name="Labutti K."/>
            <person name="Salamov A."/>
            <person name="Andreopoulos B."/>
            <person name="Baker S."/>
            <person name="Barry K."/>
            <person name="Bills G."/>
            <person name="Bluhm B."/>
            <person name="Cannon C."/>
            <person name="Castanera R."/>
            <person name="Culley D."/>
            <person name="Daum C."/>
            <person name="Ezra D."/>
            <person name="Gonzalez J."/>
            <person name="Henrissat B."/>
            <person name="Kuo A."/>
            <person name="Liang C."/>
            <person name="Lipzen A."/>
            <person name="Lutzoni F."/>
            <person name="Magnuson J."/>
            <person name="Mondo S."/>
            <person name="Nolan M."/>
            <person name="Ohm R."/>
            <person name="Pangilinan J."/>
            <person name="Park H.-J."/>
            <person name="Ramirez L."/>
            <person name="Alfaro M."/>
            <person name="Sun H."/>
            <person name="Tritt A."/>
            <person name="Yoshinaga Y."/>
            <person name="Zwiers L.-H."/>
            <person name="Turgeon B."/>
            <person name="Goodwin S."/>
            <person name="Spatafora J."/>
            <person name="Crous P."/>
            <person name="Grigoriev I."/>
        </authorList>
    </citation>
    <scope>NUCLEOTIDE SEQUENCE</scope>
    <source>
        <strain evidence="2">CBS 379.55</strain>
    </source>
</reference>
<feature type="domain" description="C2H2-type" evidence="1">
    <location>
        <begin position="292"/>
        <end position="319"/>
    </location>
</feature>
<feature type="domain" description="C2H2-type" evidence="1">
    <location>
        <begin position="330"/>
        <end position="355"/>
    </location>
</feature>
<dbReference type="OrthoDB" id="3766258at2759"/>
<evidence type="ECO:0000313" key="2">
    <source>
        <dbReference type="EMBL" id="KAF2278969.1"/>
    </source>
</evidence>
<dbReference type="SMART" id="SM00355">
    <property type="entry name" value="ZnF_C2H2"/>
    <property type="match status" value="4"/>
</dbReference>
<name>A0A6A6JVA1_WESOR</name>
<dbReference type="InterPro" id="IPR013087">
    <property type="entry name" value="Znf_C2H2_type"/>
</dbReference>
<dbReference type="Proteomes" id="UP000800097">
    <property type="component" value="Unassembled WGS sequence"/>
</dbReference>
<proteinExistence type="predicted"/>
<sequence length="362" mass="40639">MRQLLPLSQRTTDGQRIAICGSVKIENPLLLIARGQGVTVLELLNTFLHTLTNTPWNVPFLHTNDEAASVFPLSEEINAQLKYDPKRLSIISYLYGMCCTFNAVTDILLPFTESAATVPYEPYYPGAEPDQKGNCHCGQPRPWRAKMHLLRCARKHKIALAEANFVQVEPFQCLWKSCSSATWNTEPVALPPGNAMKAVMHVTEHVSSAESHCLWDGCRTPVRNVIELHRHLEEAHNVFTTLTVPTKAHFCIECKQWKESDLDWYMHAVHHTTAPGKLCGQVTVNGILAAPGRCPYCMKDGIYTQFDHTQTFLRHVQRHITAAEATSTSLTCPHPSCETGELDTRTIKRHIEDVHGIRLSAL</sequence>
<dbReference type="EMBL" id="ML986487">
    <property type="protein sequence ID" value="KAF2278969.1"/>
    <property type="molecule type" value="Genomic_DNA"/>
</dbReference>
<organism evidence="2 3">
    <name type="scientific">Westerdykella ornata</name>
    <dbReference type="NCBI Taxonomy" id="318751"/>
    <lineage>
        <taxon>Eukaryota</taxon>
        <taxon>Fungi</taxon>
        <taxon>Dikarya</taxon>
        <taxon>Ascomycota</taxon>
        <taxon>Pezizomycotina</taxon>
        <taxon>Dothideomycetes</taxon>
        <taxon>Pleosporomycetidae</taxon>
        <taxon>Pleosporales</taxon>
        <taxon>Sporormiaceae</taxon>
        <taxon>Westerdykella</taxon>
    </lineage>
</organism>
<keyword evidence="3" id="KW-1185">Reference proteome</keyword>
<feature type="domain" description="C2H2-type" evidence="1">
    <location>
        <begin position="211"/>
        <end position="236"/>
    </location>
</feature>
<dbReference type="GeneID" id="54547068"/>
<evidence type="ECO:0000259" key="1">
    <source>
        <dbReference type="SMART" id="SM00355"/>
    </source>
</evidence>